<protein>
    <submittedName>
        <fullName evidence="1">Uncharacterized protein</fullName>
    </submittedName>
</protein>
<dbReference type="AlphaFoldDB" id="A0AAE0GN15"/>
<dbReference type="EMBL" id="LGRX02004014">
    <property type="protein sequence ID" value="KAK3281126.1"/>
    <property type="molecule type" value="Genomic_DNA"/>
</dbReference>
<dbReference type="Proteomes" id="UP001190700">
    <property type="component" value="Unassembled WGS sequence"/>
</dbReference>
<keyword evidence="2" id="KW-1185">Reference proteome</keyword>
<name>A0AAE0GN15_9CHLO</name>
<sequence>MDGVACVIACVTVSFSFPQTFVKPKQNIADIFAHLIAAEYLQCTRAAPLTLASEVVELESSRGVRAVWPSRCEFKHISALESEI</sequence>
<evidence type="ECO:0000313" key="1">
    <source>
        <dbReference type="EMBL" id="KAK3281126.1"/>
    </source>
</evidence>
<gene>
    <name evidence="1" type="ORF">CYMTET_11069</name>
</gene>
<comment type="caution">
    <text evidence="1">The sequence shown here is derived from an EMBL/GenBank/DDBJ whole genome shotgun (WGS) entry which is preliminary data.</text>
</comment>
<evidence type="ECO:0000313" key="2">
    <source>
        <dbReference type="Proteomes" id="UP001190700"/>
    </source>
</evidence>
<organism evidence="1 2">
    <name type="scientific">Cymbomonas tetramitiformis</name>
    <dbReference type="NCBI Taxonomy" id="36881"/>
    <lineage>
        <taxon>Eukaryota</taxon>
        <taxon>Viridiplantae</taxon>
        <taxon>Chlorophyta</taxon>
        <taxon>Pyramimonadophyceae</taxon>
        <taxon>Pyramimonadales</taxon>
        <taxon>Pyramimonadaceae</taxon>
        <taxon>Cymbomonas</taxon>
    </lineage>
</organism>
<accession>A0AAE0GN15</accession>
<proteinExistence type="predicted"/>
<reference evidence="1 2" key="1">
    <citation type="journal article" date="2015" name="Genome Biol. Evol.">
        <title>Comparative Genomics of a Bacterivorous Green Alga Reveals Evolutionary Causalities and Consequences of Phago-Mixotrophic Mode of Nutrition.</title>
        <authorList>
            <person name="Burns J.A."/>
            <person name="Paasch A."/>
            <person name="Narechania A."/>
            <person name="Kim E."/>
        </authorList>
    </citation>
    <scope>NUCLEOTIDE SEQUENCE [LARGE SCALE GENOMIC DNA]</scope>
    <source>
        <strain evidence="1 2">PLY_AMNH</strain>
    </source>
</reference>